<dbReference type="Proteomes" id="UP000578531">
    <property type="component" value="Unassembled WGS sequence"/>
</dbReference>
<organism evidence="1 2">
    <name type="scientific">Letharia columbiana</name>
    <dbReference type="NCBI Taxonomy" id="112416"/>
    <lineage>
        <taxon>Eukaryota</taxon>
        <taxon>Fungi</taxon>
        <taxon>Dikarya</taxon>
        <taxon>Ascomycota</taxon>
        <taxon>Pezizomycotina</taxon>
        <taxon>Lecanoromycetes</taxon>
        <taxon>OSLEUM clade</taxon>
        <taxon>Lecanoromycetidae</taxon>
        <taxon>Lecanorales</taxon>
        <taxon>Lecanorineae</taxon>
        <taxon>Parmeliaceae</taxon>
        <taxon>Letharia</taxon>
    </lineage>
</organism>
<dbReference type="RefSeq" id="XP_037164830.1">
    <property type="nucleotide sequence ID" value="XM_037308056.1"/>
</dbReference>
<gene>
    <name evidence="1" type="ORF">HO173_006145</name>
</gene>
<dbReference type="AlphaFoldDB" id="A0A8H6FVG7"/>
<name>A0A8H6FVG7_9LECA</name>
<accession>A0A8H6FVG7</accession>
<evidence type="ECO:0000313" key="2">
    <source>
        <dbReference type="Proteomes" id="UP000578531"/>
    </source>
</evidence>
<proteinExistence type="predicted"/>
<protein>
    <submittedName>
        <fullName evidence="1">Uncharacterized protein</fullName>
    </submittedName>
</protein>
<comment type="caution">
    <text evidence="1">The sequence shown here is derived from an EMBL/GenBank/DDBJ whole genome shotgun (WGS) entry which is preliminary data.</text>
</comment>
<evidence type="ECO:0000313" key="1">
    <source>
        <dbReference type="EMBL" id="KAF6235462.1"/>
    </source>
</evidence>
<dbReference type="EMBL" id="JACCJC010000024">
    <property type="protein sequence ID" value="KAF6235462.1"/>
    <property type="molecule type" value="Genomic_DNA"/>
</dbReference>
<keyword evidence="2" id="KW-1185">Reference proteome</keyword>
<sequence length="85" mass="9386">MRPPSGQTMGVSGATYANNRYVSTHQLPAYSASASAIQQAPELSYAKRLFNFPSKRMRKTQMTSASEVPAEEAHVNIWPDNTLKI</sequence>
<reference evidence="1 2" key="1">
    <citation type="journal article" date="2020" name="Genomics">
        <title>Complete, high-quality genomes from long-read metagenomic sequencing of two wolf lichen thalli reveals enigmatic genome architecture.</title>
        <authorList>
            <person name="McKenzie S.K."/>
            <person name="Walston R.F."/>
            <person name="Allen J.L."/>
        </authorList>
    </citation>
    <scope>NUCLEOTIDE SEQUENCE [LARGE SCALE GENOMIC DNA]</scope>
    <source>
        <strain evidence="1">WasteWater2</strain>
    </source>
</reference>
<dbReference type="GeneID" id="59287806"/>